<organism evidence="2 3">
    <name type="scientific">Ciona intestinalis</name>
    <name type="common">Transparent sea squirt</name>
    <name type="synonym">Ascidia intestinalis</name>
    <dbReference type="NCBI Taxonomy" id="7719"/>
    <lineage>
        <taxon>Eukaryota</taxon>
        <taxon>Metazoa</taxon>
        <taxon>Chordata</taxon>
        <taxon>Tunicata</taxon>
        <taxon>Ascidiacea</taxon>
        <taxon>Phlebobranchia</taxon>
        <taxon>Cionidae</taxon>
        <taxon>Ciona</taxon>
    </lineage>
</organism>
<sequence length="237" mass="25690">MTKSVSSTNACSGHEIKKQVSFGRSRSTPQVIRNHSSTIQSWKKGSSVPTLRSSVITEKQDNKICKTTAEVTTPVPIKTQSFLSSEKLVVDAVTTVLDDFIKESLTRQEDKLEIDSNHQTNNPALPEAGNIATNAVISALDDIVGETWTGSEDSSDKSLNATSTRPASGMKLHGGKRQKQAINEVSSRHSVKPWYSSSTFDKNAAEFLVNCSSSSSRSSLGTSNKPKRVTSARSRSR</sequence>
<evidence type="ECO:0000256" key="1">
    <source>
        <dbReference type="SAM" id="MobiDB-lite"/>
    </source>
</evidence>
<feature type="region of interest" description="Disordered" evidence="1">
    <location>
        <begin position="148"/>
        <end position="195"/>
    </location>
</feature>
<feature type="region of interest" description="Disordered" evidence="1">
    <location>
        <begin position="1"/>
        <end position="30"/>
    </location>
</feature>
<feature type="compositionally biased region" description="Polar residues" evidence="1">
    <location>
        <begin position="148"/>
        <end position="166"/>
    </location>
</feature>
<proteinExistence type="predicted"/>
<dbReference type="AlphaFoldDB" id="F6Y3W0"/>
<dbReference type="Ensembl" id="ENSCINT00000023679.2">
    <property type="protein sequence ID" value="ENSCINP00000023433.2"/>
    <property type="gene ID" value="ENSCING00000012589.2"/>
</dbReference>
<protein>
    <submittedName>
        <fullName evidence="2">Uncharacterized protein</fullName>
    </submittedName>
</protein>
<reference evidence="3" key="1">
    <citation type="journal article" date="2002" name="Science">
        <title>The draft genome of Ciona intestinalis: insights into chordate and vertebrate origins.</title>
        <authorList>
            <person name="Dehal P."/>
            <person name="Satou Y."/>
            <person name="Campbell R.K."/>
            <person name="Chapman J."/>
            <person name="Degnan B."/>
            <person name="De Tomaso A."/>
            <person name="Davidson B."/>
            <person name="Di Gregorio A."/>
            <person name="Gelpke M."/>
            <person name="Goodstein D.M."/>
            <person name="Harafuji N."/>
            <person name="Hastings K.E."/>
            <person name="Ho I."/>
            <person name="Hotta K."/>
            <person name="Huang W."/>
            <person name="Kawashima T."/>
            <person name="Lemaire P."/>
            <person name="Martinez D."/>
            <person name="Meinertzhagen I.A."/>
            <person name="Necula S."/>
            <person name="Nonaka M."/>
            <person name="Putnam N."/>
            <person name="Rash S."/>
            <person name="Saiga H."/>
            <person name="Satake M."/>
            <person name="Terry A."/>
            <person name="Yamada L."/>
            <person name="Wang H.G."/>
            <person name="Awazu S."/>
            <person name="Azumi K."/>
            <person name="Boore J."/>
            <person name="Branno M."/>
            <person name="Chin-Bow S."/>
            <person name="DeSantis R."/>
            <person name="Doyle S."/>
            <person name="Francino P."/>
            <person name="Keys D.N."/>
            <person name="Haga S."/>
            <person name="Hayashi H."/>
            <person name="Hino K."/>
            <person name="Imai K.S."/>
            <person name="Inaba K."/>
            <person name="Kano S."/>
            <person name="Kobayashi K."/>
            <person name="Kobayashi M."/>
            <person name="Lee B.I."/>
            <person name="Makabe K.W."/>
            <person name="Manohar C."/>
            <person name="Matassi G."/>
            <person name="Medina M."/>
            <person name="Mochizuki Y."/>
            <person name="Mount S."/>
            <person name="Morishita T."/>
            <person name="Miura S."/>
            <person name="Nakayama A."/>
            <person name="Nishizaka S."/>
            <person name="Nomoto H."/>
            <person name="Ohta F."/>
            <person name="Oishi K."/>
            <person name="Rigoutsos I."/>
            <person name="Sano M."/>
            <person name="Sasaki A."/>
            <person name="Sasakura Y."/>
            <person name="Shoguchi E."/>
            <person name="Shin-i T."/>
            <person name="Spagnuolo A."/>
            <person name="Stainier D."/>
            <person name="Suzuki M.M."/>
            <person name="Tassy O."/>
            <person name="Takatori N."/>
            <person name="Tokuoka M."/>
            <person name="Yagi K."/>
            <person name="Yoshizaki F."/>
            <person name="Wada S."/>
            <person name="Zhang C."/>
            <person name="Hyatt P.D."/>
            <person name="Larimer F."/>
            <person name="Detter C."/>
            <person name="Doggett N."/>
            <person name="Glavina T."/>
            <person name="Hawkins T."/>
            <person name="Richardson P."/>
            <person name="Lucas S."/>
            <person name="Kohara Y."/>
            <person name="Levine M."/>
            <person name="Satoh N."/>
            <person name="Rokhsar D.S."/>
        </authorList>
    </citation>
    <scope>NUCLEOTIDE SEQUENCE [LARGE SCALE GENOMIC DNA]</scope>
</reference>
<name>F6Y3W0_CIOIN</name>
<evidence type="ECO:0000313" key="2">
    <source>
        <dbReference type="Ensembl" id="ENSCINP00000023433.2"/>
    </source>
</evidence>
<reference evidence="2" key="4">
    <citation type="submission" date="2025-09" db="UniProtKB">
        <authorList>
            <consortium name="Ensembl"/>
        </authorList>
    </citation>
    <scope>IDENTIFICATION</scope>
</reference>
<dbReference type="EMBL" id="EAAA01000293">
    <property type="status" value="NOT_ANNOTATED_CDS"/>
    <property type="molecule type" value="Genomic_DNA"/>
</dbReference>
<dbReference type="HOGENOM" id="CLU_1172927_0_0_1"/>
<reference evidence="2" key="3">
    <citation type="submission" date="2025-08" db="UniProtKB">
        <authorList>
            <consortium name="Ensembl"/>
        </authorList>
    </citation>
    <scope>IDENTIFICATION</scope>
</reference>
<feature type="compositionally biased region" description="Basic residues" evidence="1">
    <location>
        <begin position="225"/>
        <end position="237"/>
    </location>
</feature>
<keyword evidence="3" id="KW-1185">Reference proteome</keyword>
<feature type="compositionally biased region" description="Polar residues" evidence="1">
    <location>
        <begin position="1"/>
        <end position="11"/>
    </location>
</feature>
<reference evidence="2" key="2">
    <citation type="journal article" date="2008" name="Genome Biol.">
        <title>Improved genome assembly and evidence-based global gene model set for the chordate Ciona intestinalis: new insight into intron and operon populations.</title>
        <authorList>
            <person name="Satou Y."/>
            <person name="Mineta K."/>
            <person name="Ogasawara M."/>
            <person name="Sasakura Y."/>
            <person name="Shoguchi E."/>
            <person name="Ueno K."/>
            <person name="Yamada L."/>
            <person name="Matsumoto J."/>
            <person name="Wasserscheid J."/>
            <person name="Dewar K."/>
            <person name="Wiley G.B."/>
            <person name="Macmil S.L."/>
            <person name="Roe B.A."/>
            <person name="Zeller R.W."/>
            <person name="Hastings K.E."/>
            <person name="Lemaire P."/>
            <person name="Lindquist E."/>
            <person name="Endo T."/>
            <person name="Hotta K."/>
            <person name="Inaba K."/>
        </authorList>
    </citation>
    <scope>NUCLEOTIDE SEQUENCE [LARGE SCALE GENOMIC DNA]</scope>
    <source>
        <strain evidence="2">wild type</strain>
    </source>
</reference>
<feature type="region of interest" description="Disordered" evidence="1">
    <location>
        <begin position="211"/>
        <end position="237"/>
    </location>
</feature>
<accession>F6Y3W0</accession>
<dbReference type="InParanoid" id="F6Y3W0"/>
<dbReference type="Proteomes" id="UP000008144">
    <property type="component" value="Chromosome 1"/>
</dbReference>
<evidence type="ECO:0000313" key="3">
    <source>
        <dbReference type="Proteomes" id="UP000008144"/>
    </source>
</evidence>